<organism evidence="7 8">
    <name type="scientific">Mesorhizobium opportunistum</name>
    <dbReference type="NCBI Taxonomy" id="593909"/>
    <lineage>
        <taxon>Bacteria</taxon>
        <taxon>Pseudomonadati</taxon>
        <taxon>Pseudomonadota</taxon>
        <taxon>Alphaproteobacteria</taxon>
        <taxon>Hyphomicrobiales</taxon>
        <taxon>Phyllobacteriaceae</taxon>
        <taxon>Mesorhizobium</taxon>
    </lineage>
</organism>
<evidence type="ECO:0000256" key="2">
    <source>
        <dbReference type="ARBA" id="ARBA00022475"/>
    </source>
</evidence>
<evidence type="ECO:0000313" key="8">
    <source>
        <dbReference type="Proteomes" id="UP001464387"/>
    </source>
</evidence>
<dbReference type="Proteomes" id="UP001464387">
    <property type="component" value="Unassembled WGS sequence"/>
</dbReference>
<dbReference type="EMBL" id="JAMYPJ010000031">
    <property type="protein sequence ID" value="MER8935328.1"/>
    <property type="molecule type" value="Genomic_DNA"/>
</dbReference>
<feature type="transmembrane region" description="Helical" evidence="6">
    <location>
        <begin position="391"/>
        <end position="411"/>
    </location>
</feature>
<sequence length="505" mass="53822">MAGSSFPPMMGDASSDLARILDLHCSARTECGVSLATIAMTTGLIGHVMEALKRRSAGRTRLANIAHLLTGNFLGSLLGLVAFALSARALGVANYGQLALIIAFTRVVERVVSFQSWQPIIKYAAGLDASSDRDALRILMKFGLLIDVGAAVCAWVIAMGAALLVAPFFGWSAEVVQLLVLYSSVLLFQISGVPVAVQRMAGNFRLLAYGQLLNAVLRVLLCLLGVLLKADLAYFTVVWAGTQILGSLTLLTLTMRALHRQGVRKILRAPLTGITSRFPGIWNFAWSSNISLTLRVSAQELDTLLVGFLADPASAGLYQIAKRIGRVGQQVGPQVQNVLYPDVARFWAQGSIGKFKRAVFQAEAMLFGFGILCILVVAAFVRPLLMWTAGPAFLGAANLVIVQMVAVAFVLSGSAARSALLAMGKQREVLRIVVVATAAFHITALLLIPRIGAMGGNIAHIVLGILWTAGLALSLKQALKTTHSDRLTRPVDSLDQADLSPSKAI</sequence>
<feature type="transmembrane region" description="Helical" evidence="6">
    <location>
        <begin position="432"/>
        <end position="452"/>
    </location>
</feature>
<reference evidence="7 8" key="1">
    <citation type="journal article" date="2024" name="Proc. Natl. Acad. Sci. U.S.A.">
        <title>The evolutionary genomics of adaptation to stress in wild rhizobium bacteria.</title>
        <authorList>
            <person name="Kehlet-Delgado H."/>
            <person name="Montoya A.P."/>
            <person name="Jensen K.T."/>
            <person name="Wendlandt C.E."/>
            <person name="Dexheimer C."/>
            <person name="Roberts M."/>
            <person name="Torres Martinez L."/>
            <person name="Friesen M.L."/>
            <person name="Griffitts J.S."/>
            <person name="Porter S.S."/>
        </authorList>
    </citation>
    <scope>NUCLEOTIDE SEQUENCE [LARGE SCALE GENOMIC DNA]</scope>
    <source>
        <strain evidence="7 8">M0729</strain>
    </source>
</reference>
<gene>
    <name evidence="7" type="ORF">NKI33_20505</name>
</gene>
<feature type="transmembrane region" description="Helical" evidence="6">
    <location>
        <begin position="89"/>
        <end position="108"/>
    </location>
</feature>
<evidence type="ECO:0000313" key="7">
    <source>
        <dbReference type="EMBL" id="MER8935328.1"/>
    </source>
</evidence>
<evidence type="ECO:0000256" key="1">
    <source>
        <dbReference type="ARBA" id="ARBA00004651"/>
    </source>
</evidence>
<dbReference type="PANTHER" id="PTHR30250:SF31">
    <property type="entry name" value="INNER MEMBRANE PROTEIN YGHQ"/>
    <property type="match status" value="1"/>
</dbReference>
<evidence type="ECO:0000256" key="5">
    <source>
        <dbReference type="ARBA" id="ARBA00023136"/>
    </source>
</evidence>
<keyword evidence="2" id="KW-1003">Cell membrane</keyword>
<protein>
    <submittedName>
        <fullName evidence="7">Lipopolysaccharide biosynthesis protein</fullName>
    </submittedName>
</protein>
<feature type="transmembrane region" description="Helical" evidence="6">
    <location>
        <begin position="234"/>
        <end position="258"/>
    </location>
</feature>
<feature type="transmembrane region" description="Helical" evidence="6">
    <location>
        <begin position="142"/>
        <end position="169"/>
    </location>
</feature>
<evidence type="ECO:0000256" key="4">
    <source>
        <dbReference type="ARBA" id="ARBA00022989"/>
    </source>
</evidence>
<keyword evidence="4 6" id="KW-1133">Transmembrane helix</keyword>
<dbReference type="Pfam" id="PF01943">
    <property type="entry name" value="Polysacc_synt"/>
    <property type="match status" value="1"/>
</dbReference>
<dbReference type="PANTHER" id="PTHR30250">
    <property type="entry name" value="PST FAMILY PREDICTED COLANIC ACID TRANSPORTER"/>
    <property type="match status" value="1"/>
</dbReference>
<feature type="transmembrane region" description="Helical" evidence="6">
    <location>
        <begin position="175"/>
        <end position="197"/>
    </location>
</feature>
<name>A0ABV1YJI3_9HYPH</name>
<keyword evidence="8" id="KW-1185">Reference proteome</keyword>
<feature type="transmembrane region" description="Helical" evidence="6">
    <location>
        <begin position="62"/>
        <end position="83"/>
    </location>
</feature>
<proteinExistence type="predicted"/>
<feature type="transmembrane region" description="Helical" evidence="6">
    <location>
        <begin position="458"/>
        <end position="479"/>
    </location>
</feature>
<keyword evidence="3 6" id="KW-0812">Transmembrane</keyword>
<keyword evidence="5 6" id="KW-0472">Membrane</keyword>
<accession>A0ABV1YJI3</accession>
<feature type="transmembrane region" description="Helical" evidence="6">
    <location>
        <begin position="364"/>
        <end position="385"/>
    </location>
</feature>
<evidence type="ECO:0000256" key="3">
    <source>
        <dbReference type="ARBA" id="ARBA00022692"/>
    </source>
</evidence>
<feature type="transmembrane region" description="Helical" evidence="6">
    <location>
        <begin position="206"/>
        <end position="228"/>
    </location>
</feature>
<comment type="subcellular location">
    <subcellularLocation>
        <location evidence="1">Cell membrane</location>
        <topology evidence="1">Multi-pass membrane protein</topology>
    </subcellularLocation>
</comment>
<dbReference type="InterPro" id="IPR050833">
    <property type="entry name" value="Poly_Biosynth_Transport"/>
</dbReference>
<evidence type="ECO:0000256" key="6">
    <source>
        <dbReference type="SAM" id="Phobius"/>
    </source>
</evidence>
<dbReference type="InterPro" id="IPR002797">
    <property type="entry name" value="Polysacc_synth"/>
</dbReference>
<comment type="caution">
    <text evidence="7">The sequence shown here is derived from an EMBL/GenBank/DDBJ whole genome shotgun (WGS) entry which is preliminary data.</text>
</comment>